<proteinExistence type="inferred from homology"/>
<accession>A0ABV8LDW3</accession>
<reference evidence="4" key="1">
    <citation type="journal article" date="2019" name="Int. J. Syst. Evol. Microbiol.">
        <title>The Global Catalogue of Microorganisms (GCM) 10K type strain sequencing project: providing services to taxonomists for standard genome sequencing and annotation.</title>
        <authorList>
            <consortium name="The Broad Institute Genomics Platform"/>
            <consortium name="The Broad Institute Genome Sequencing Center for Infectious Disease"/>
            <person name="Wu L."/>
            <person name="Ma J."/>
        </authorList>
    </citation>
    <scope>NUCLEOTIDE SEQUENCE [LARGE SCALE GENOMIC DNA]</scope>
    <source>
        <strain evidence="4">CGMCC 4.7204</strain>
    </source>
</reference>
<dbReference type="RefSeq" id="WP_378554196.1">
    <property type="nucleotide sequence ID" value="NZ_JBHSBA010000015.1"/>
</dbReference>
<dbReference type="InterPro" id="IPR006015">
    <property type="entry name" value="Universal_stress_UspA"/>
</dbReference>
<dbReference type="Pfam" id="PF00582">
    <property type="entry name" value="Usp"/>
    <property type="match status" value="1"/>
</dbReference>
<dbReference type="InterPro" id="IPR014729">
    <property type="entry name" value="Rossmann-like_a/b/a_fold"/>
</dbReference>
<protein>
    <submittedName>
        <fullName evidence="3">Universal stress protein</fullName>
    </submittedName>
</protein>
<dbReference type="SUPFAM" id="SSF52402">
    <property type="entry name" value="Adenine nucleotide alpha hydrolases-like"/>
    <property type="match status" value="1"/>
</dbReference>
<evidence type="ECO:0000259" key="2">
    <source>
        <dbReference type="Pfam" id="PF00582"/>
    </source>
</evidence>
<dbReference type="Gene3D" id="3.40.50.620">
    <property type="entry name" value="HUPs"/>
    <property type="match status" value="1"/>
</dbReference>
<organism evidence="3 4">
    <name type="scientific">Nocardia rhizosphaerae</name>
    <dbReference type="NCBI Taxonomy" id="1691571"/>
    <lineage>
        <taxon>Bacteria</taxon>
        <taxon>Bacillati</taxon>
        <taxon>Actinomycetota</taxon>
        <taxon>Actinomycetes</taxon>
        <taxon>Mycobacteriales</taxon>
        <taxon>Nocardiaceae</taxon>
        <taxon>Nocardia</taxon>
    </lineage>
</organism>
<comment type="similarity">
    <text evidence="1">Belongs to the universal stress protein A family.</text>
</comment>
<dbReference type="EMBL" id="JBHSBA010000015">
    <property type="protein sequence ID" value="MFC4128435.1"/>
    <property type="molecule type" value="Genomic_DNA"/>
</dbReference>
<sequence length="161" mass="17410">MTADMDPAIAAAFAEAAERGAELVAVHAWSDLSEGGFAGSSYLELPIPDFGTGEEALLAERLAGWSERYPVVVRREIELYGPRERLAAWSRSASLLVVGGRGRGGFRGLLLGSTSNRLVQRAECPVLVAHPGDLARQGIWSRPNGRNGRLGDEVTRIRIER</sequence>
<evidence type="ECO:0000313" key="4">
    <source>
        <dbReference type="Proteomes" id="UP001595767"/>
    </source>
</evidence>
<evidence type="ECO:0000313" key="3">
    <source>
        <dbReference type="EMBL" id="MFC4128435.1"/>
    </source>
</evidence>
<dbReference type="PRINTS" id="PR01438">
    <property type="entry name" value="UNVRSLSTRESS"/>
</dbReference>
<keyword evidence="4" id="KW-1185">Reference proteome</keyword>
<name>A0ABV8LDW3_9NOCA</name>
<feature type="domain" description="UspA" evidence="2">
    <location>
        <begin position="6"/>
        <end position="129"/>
    </location>
</feature>
<evidence type="ECO:0000256" key="1">
    <source>
        <dbReference type="ARBA" id="ARBA00008791"/>
    </source>
</evidence>
<comment type="caution">
    <text evidence="3">The sequence shown here is derived from an EMBL/GenBank/DDBJ whole genome shotgun (WGS) entry which is preliminary data.</text>
</comment>
<gene>
    <name evidence="3" type="ORF">ACFOW8_26255</name>
</gene>
<dbReference type="InterPro" id="IPR006016">
    <property type="entry name" value="UspA"/>
</dbReference>
<dbReference type="Proteomes" id="UP001595767">
    <property type="component" value="Unassembled WGS sequence"/>
</dbReference>